<organism evidence="1 2">
    <name type="scientific">Paraburkholderia rhynchosiae</name>
    <dbReference type="NCBI Taxonomy" id="487049"/>
    <lineage>
        <taxon>Bacteria</taxon>
        <taxon>Pseudomonadati</taxon>
        <taxon>Pseudomonadota</taxon>
        <taxon>Betaproteobacteria</taxon>
        <taxon>Burkholderiales</taxon>
        <taxon>Burkholderiaceae</taxon>
        <taxon>Paraburkholderia</taxon>
    </lineage>
</organism>
<reference evidence="1 2" key="1">
    <citation type="journal article" date="2024" name="Chem. Sci.">
        <title>Discovery of megapolipeptins by genome mining of a Burkholderiales bacteria collection.</title>
        <authorList>
            <person name="Paulo B.S."/>
            <person name="Recchia M.J.J."/>
            <person name="Lee S."/>
            <person name="Fergusson C.H."/>
            <person name="Romanowski S.B."/>
            <person name="Hernandez A."/>
            <person name="Krull N."/>
            <person name="Liu D.Y."/>
            <person name="Cavanagh H."/>
            <person name="Bos A."/>
            <person name="Gray C.A."/>
            <person name="Murphy B.T."/>
            <person name="Linington R.G."/>
            <person name="Eustaquio A.S."/>
        </authorList>
    </citation>
    <scope>NUCLEOTIDE SEQUENCE [LARGE SCALE GENOMIC DNA]</scope>
    <source>
        <strain evidence="1 2">RL18-126-BIB-B</strain>
    </source>
</reference>
<keyword evidence="2" id="KW-1185">Reference proteome</keyword>
<accession>A0ACC7NCS3</accession>
<sequence>MAQPKENVMRVCNAGEFYPSIATLNALHQLVAIALVSLVMVDAKLLAYKTV</sequence>
<protein>
    <submittedName>
        <fullName evidence="1">Uncharacterized protein</fullName>
    </submittedName>
</protein>
<comment type="caution">
    <text evidence="1">The sequence shown here is derived from an EMBL/GenBank/DDBJ whole genome shotgun (WGS) entry which is preliminary data.</text>
</comment>
<evidence type="ECO:0000313" key="2">
    <source>
        <dbReference type="Proteomes" id="UP001629235"/>
    </source>
</evidence>
<proteinExistence type="predicted"/>
<dbReference type="Proteomes" id="UP001629235">
    <property type="component" value="Unassembled WGS sequence"/>
</dbReference>
<name>A0ACC7NCS3_9BURK</name>
<evidence type="ECO:0000313" key="1">
    <source>
        <dbReference type="EMBL" id="MFM0104488.1"/>
    </source>
</evidence>
<dbReference type="EMBL" id="JAQQDW010000023">
    <property type="protein sequence ID" value="MFM0104488.1"/>
    <property type="molecule type" value="Genomic_DNA"/>
</dbReference>
<gene>
    <name evidence="1" type="ORF">PQR01_13605</name>
</gene>